<dbReference type="PANTHER" id="PTHR10334">
    <property type="entry name" value="CYSTEINE-RICH SECRETORY PROTEIN-RELATED"/>
    <property type="match status" value="1"/>
</dbReference>
<dbReference type="GO" id="GO:0005576">
    <property type="term" value="C:extracellular region"/>
    <property type="evidence" value="ECO:0007669"/>
    <property type="project" value="InterPro"/>
</dbReference>
<feature type="domain" description="SCP" evidence="2">
    <location>
        <begin position="88"/>
        <end position="253"/>
    </location>
</feature>
<keyword evidence="4" id="KW-1185">Reference proteome</keyword>
<dbReference type="SUPFAM" id="SSF55797">
    <property type="entry name" value="PR-1-like"/>
    <property type="match status" value="1"/>
</dbReference>
<evidence type="ECO:0000259" key="2">
    <source>
        <dbReference type="SMART" id="SM00198"/>
    </source>
</evidence>
<dbReference type="InterPro" id="IPR018244">
    <property type="entry name" value="Allrgn_V5/Tpx1_CS"/>
</dbReference>
<protein>
    <recommendedName>
        <fullName evidence="2">SCP domain-containing protein</fullName>
    </recommendedName>
</protein>
<dbReference type="PROSITE" id="PS01009">
    <property type="entry name" value="CRISP_1"/>
    <property type="match status" value="1"/>
</dbReference>
<accession>A0A8H6CAM7</accession>
<dbReference type="SMART" id="SM00198">
    <property type="entry name" value="SCP"/>
    <property type="match status" value="1"/>
</dbReference>
<feature type="compositionally biased region" description="Low complexity" evidence="1">
    <location>
        <begin position="66"/>
        <end position="75"/>
    </location>
</feature>
<reference evidence="3 4" key="1">
    <citation type="journal article" date="2020" name="Genomics">
        <title>Complete, high-quality genomes from long-read metagenomic sequencing of two wolf lichen thalli reveals enigmatic genome architecture.</title>
        <authorList>
            <person name="McKenzie S.K."/>
            <person name="Walston R.F."/>
            <person name="Allen J.L."/>
        </authorList>
    </citation>
    <scope>NUCLEOTIDE SEQUENCE [LARGE SCALE GENOMIC DNA]</scope>
    <source>
        <strain evidence="3">WasteWater1</strain>
    </source>
</reference>
<evidence type="ECO:0000256" key="1">
    <source>
        <dbReference type="SAM" id="MobiDB-lite"/>
    </source>
</evidence>
<dbReference type="InterPro" id="IPR014044">
    <property type="entry name" value="CAP_dom"/>
</dbReference>
<dbReference type="EMBL" id="JACCJB010000018">
    <property type="protein sequence ID" value="KAF6219818.1"/>
    <property type="molecule type" value="Genomic_DNA"/>
</dbReference>
<dbReference type="GeneID" id="59332054"/>
<proteinExistence type="predicted"/>
<dbReference type="Proteomes" id="UP000593566">
    <property type="component" value="Unassembled WGS sequence"/>
</dbReference>
<name>A0A8H6CAM7_9LECA</name>
<feature type="region of interest" description="Disordered" evidence="1">
    <location>
        <begin position="54"/>
        <end position="75"/>
    </location>
</feature>
<dbReference type="PRINTS" id="PR00837">
    <property type="entry name" value="V5TPXLIKE"/>
</dbReference>
<dbReference type="AlphaFoldDB" id="A0A8H6CAM7"/>
<dbReference type="InterPro" id="IPR035940">
    <property type="entry name" value="CAP_sf"/>
</dbReference>
<evidence type="ECO:0000313" key="4">
    <source>
        <dbReference type="Proteomes" id="UP000593566"/>
    </source>
</evidence>
<dbReference type="RefSeq" id="XP_037149253.1">
    <property type="nucleotide sequence ID" value="XM_037294565.1"/>
</dbReference>
<gene>
    <name evidence="3" type="ORF">HO133_003643</name>
</gene>
<organism evidence="3 4">
    <name type="scientific">Letharia lupina</name>
    <dbReference type="NCBI Taxonomy" id="560253"/>
    <lineage>
        <taxon>Eukaryota</taxon>
        <taxon>Fungi</taxon>
        <taxon>Dikarya</taxon>
        <taxon>Ascomycota</taxon>
        <taxon>Pezizomycotina</taxon>
        <taxon>Lecanoromycetes</taxon>
        <taxon>OSLEUM clade</taxon>
        <taxon>Lecanoromycetidae</taxon>
        <taxon>Lecanorales</taxon>
        <taxon>Lecanorineae</taxon>
        <taxon>Parmeliaceae</taxon>
        <taxon>Letharia</taxon>
    </lineage>
</organism>
<dbReference type="Gene3D" id="3.40.33.10">
    <property type="entry name" value="CAP"/>
    <property type="match status" value="1"/>
</dbReference>
<dbReference type="InterPro" id="IPR001283">
    <property type="entry name" value="CRISP-related"/>
</dbReference>
<sequence length="279" mass="29488">MASPIMDTVLDEIVRTAVVHDVVTVHEGANQPAPTAATSVVVKVDAVQAQSPANTATSVAPVAAETSPPSTTGLPLTYQPNLDTESATYQGLVLLNHNVHRANHSVPDLVYNSTLASYAEQIAKTCFYKHSKAAGDGNYGQNIGAGIDAGNISALLTNMLYNDEIENYPLPYGQDVPDGSQFEQWGHFSQMVWSDTTSVGCYTYDCSPAGQPTTQDCNANGQPYLANTNCGPDGGTPAVFTVCNYYPAGNVDREYEAVKAPLGHGIVQMTENGLTGPDL</sequence>
<evidence type="ECO:0000313" key="3">
    <source>
        <dbReference type="EMBL" id="KAF6219818.1"/>
    </source>
</evidence>
<comment type="caution">
    <text evidence="3">The sequence shown here is derived from an EMBL/GenBank/DDBJ whole genome shotgun (WGS) entry which is preliminary data.</text>
</comment>
<dbReference type="Pfam" id="PF00188">
    <property type="entry name" value="CAP"/>
    <property type="match status" value="1"/>
</dbReference>